<dbReference type="CDD" id="cd02440">
    <property type="entry name" value="AdoMet_MTases"/>
    <property type="match status" value="1"/>
</dbReference>
<dbReference type="Gene3D" id="3.40.50.150">
    <property type="entry name" value="Vaccinia Virus protein VP39"/>
    <property type="match status" value="1"/>
</dbReference>
<protein>
    <submittedName>
        <fullName evidence="1">S-adenosyl methyltransferase</fullName>
    </submittedName>
</protein>
<proteinExistence type="predicted"/>
<keyword evidence="1" id="KW-0808">Transferase</keyword>
<organism evidence="1 2">
    <name type="scientific">Actinorugispora endophytica</name>
    <dbReference type="NCBI Taxonomy" id="1605990"/>
    <lineage>
        <taxon>Bacteria</taxon>
        <taxon>Bacillati</taxon>
        <taxon>Actinomycetota</taxon>
        <taxon>Actinomycetes</taxon>
        <taxon>Streptosporangiales</taxon>
        <taxon>Nocardiopsidaceae</taxon>
        <taxon>Actinorugispora</taxon>
    </lineage>
</organism>
<dbReference type="GO" id="GO:0008168">
    <property type="term" value="F:methyltransferase activity"/>
    <property type="evidence" value="ECO:0007669"/>
    <property type="project" value="UniProtKB-KW"/>
</dbReference>
<comment type="caution">
    <text evidence="1">The sequence shown here is derived from an EMBL/GenBank/DDBJ whole genome shotgun (WGS) entry which is preliminary data.</text>
</comment>
<evidence type="ECO:0000313" key="2">
    <source>
        <dbReference type="Proteomes" id="UP000295281"/>
    </source>
</evidence>
<dbReference type="EMBL" id="SNYN01000012">
    <property type="protein sequence ID" value="TDQ50765.1"/>
    <property type="molecule type" value="Genomic_DNA"/>
</dbReference>
<dbReference type="InterPro" id="IPR029063">
    <property type="entry name" value="SAM-dependent_MTases_sf"/>
</dbReference>
<evidence type="ECO:0000313" key="1">
    <source>
        <dbReference type="EMBL" id="TDQ50765.1"/>
    </source>
</evidence>
<dbReference type="InterPro" id="IPR006764">
    <property type="entry name" value="SAM_dep_MeTrfase_SAV2177_type"/>
</dbReference>
<gene>
    <name evidence="1" type="ORF">EV190_11270</name>
</gene>
<dbReference type="SUPFAM" id="SSF53335">
    <property type="entry name" value="S-adenosyl-L-methionine-dependent methyltransferases"/>
    <property type="match status" value="1"/>
</dbReference>
<dbReference type="RefSeq" id="WP_133742242.1">
    <property type="nucleotide sequence ID" value="NZ_SNYN01000012.1"/>
</dbReference>
<dbReference type="PIRSF" id="PIRSF017393">
    <property type="entry name" value="MTase_SAV2177"/>
    <property type="match status" value="1"/>
</dbReference>
<dbReference type="Pfam" id="PF04672">
    <property type="entry name" value="Methyltransf_19"/>
    <property type="match status" value="1"/>
</dbReference>
<name>A0A4R6UYU5_9ACTN</name>
<dbReference type="Proteomes" id="UP000295281">
    <property type="component" value="Unassembled WGS sequence"/>
</dbReference>
<reference evidence="1 2" key="1">
    <citation type="submission" date="2019-03" db="EMBL/GenBank/DDBJ databases">
        <title>Genomic Encyclopedia of Type Strains, Phase IV (KMG-IV): sequencing the most valuable type-strain genomes for metagenomic binning, comparative biology and taxonomic classification.</title>
        <authorList>
            <person name="Goeker M."/>
        </authorList>
    </citation>
    <scope>NUCLEOTIDE SEQUENCE [LARGE SCALE GENOMIC DNA]</scope>
    <source>
        <strain evidence="1 2">DSM 46770</strain>
    </source>
</reference>
<accession>A0A4R6UYU5</accession>
<dbReference type="GO" id="GO:0032259">
    <property type="term" value="P:methylation"/>
    <property type="evidence" value="ECO:0007669"/>
    <property type="project" value="UniProtKB-KW"/>
</dbReference>
<dbReference type="OrthoDB" id="3216820at2"/>
<keyword evidence="2" id="KW-1185">Reference proteome</keyword>
<dbReference type="AlphaFoldDB" id="A0A4R6UYU5"/>
<keyword evidence="1" id="KW-0489">Methyltransferase</keyword>
<sequence>MYDYYLGGKDNFQVDRDAADEMLGVVPELFRAARENRSFLRRAVRDLAFSGVDQFIDIGAGFPTRENVHETAEAYRPGSRVVYVDNDPVVLAHARALLARERAVAVVRADARAPGELIDRVCEPGLIDFARPVAVLLVAVLHFVADEDDPAAVIRAFRPLMAPGSHLVVAHGTRSAGSRAVEKVTGAYSRATASVHLRDPERIEGFFDGFDMVEPGARFLPWWRPDPEDDLDAATRWNFGGVGRVPE</sequence>